<evidence type="ECO:0000256" key="3">
    <source>
        <dbReference type="ARBA" id="ARBA00048707"/>
    </source>
</evidence>
<dbReference type="GO" id="GO:0016787">
    <property type="term" value="F:hydrolase activity"/>
    <property type="evidence" value="ECO:0007669"/>
    <property type="project" value="UniProtKB-KW"/>
</dbReference>
<dbReference type="Pfam" id="PF01981">
    <property type="entry name" value="PTH2"/>
    <property type="match status" value="1"/>
</dbReference>
<accession>A0ABV7ZLI2</accession>
<keyword evidence="5" id="KW-1185">Reference proteome</keyword>
<dbReference type="Proteomes" id="UP001595751">
    <property type="component" value="Unassembled WGS sequence"/>
</dbReference>
<sequence length="260" mass="27144">MPLHDGALNDGRVPDWFADAHAALPKPMRGDPGEEVPWSMPIILHIPKQDRPDRTELLEAAATAVVACCLDERAAGAPASPYAQDLRSWYGARIRKIARRARNAQWDRVQELPGVTATIGGASARALTPGPVGEEDAVVAKLQIGGTDLPPSDQPAADTGDADAPIIWVDADLGMTVGKAAAQVGHGSMLLAAVLGTEAAWAWARDGFPLRVREIDGGLDAVQGAEGADVVVRDAGFTEIAPGAATVLVTGGRYSRGQAR</sequence>
<gene>
    <name evidence="4" type="ORF">ACFORJ_01945</name>
</gene>
<dbReference type="EC" id="3.1.1.29" evidence="1"/>
<dbReference type="InterPro" id="IPR023476">
    <property type="entry name" value="Pep_tRNA_hydro_II_dom_sf"/>
</dbReference>
<dbReference type="InterPro" id="IPR002833">
    <property type="entry name" value="PTH2"/>
</dbReference>
<dbReference type="SUPFAM" id="SSF102462">
    <property type="entry name" value="Peptidyl-tRNA hydrolase II"/>
    <property type="match status" value="1"/>
</dbReference>
<dbReference type="EMBL" id="JBHRZN010000001">
    <property type="protein sequence ID" value="MFC3848931.1"/>
    <property type="molecule type" value="Genomic_DNA"/>
</dbReference>
<evidence type="ECO:0000256" key="1">
    <source>
        <dbReference type="ARBA" id="ARBA00013260"/>
    </source>
</evidence>
<dbReference type="RefSeq" id="WP_290291653.1">
    <property type="nucleotide sequence ID" value="NZ_CP047211.1"/>
</dbReference>
<dbReference type="Gene3D" id="3.40.1490.10">
    <property type="entry name" value="Bit1"/>
    <property type="match status" value="1"/>
</dbReference>
<evidence type="ECO:0000256" key="2">
    <source>
        <dbReference type="ARBA" id="ARBA00022801"/>
    </source>
</evidence>
<comment type="catalytic activity">
    <reaction evidence="3">
        <text>an N-acyl-L-alpha-aminoacyl-tRNA + H2O = an N-acyl-L-amino acid + a tRNA + H(+)</text>
        <dbReference type="Rhea" id="RHEA:54448"/>
        <dbReference type="Rhea" id="RHEA-COMP:10123"/>
        <dbReference type="Rhea" id="RHEA-COMP:13883"/>
        <dbReference type="ChEBI" id="CHEBI:15377"/>
        <dbReference type="ChEBI" id="CHEBI:15378"/>
        <dbReference type="ChEBI" id="CHEBI:59874"/>
        <dbReference type="ChEBI" id="CHEBI:78442"/>
        <dbReference type="ChEBI" id="CHEBI:138191"/>
        <dbReference type="EC" id="3.1.1.29"/>
    </reaction>
</comment>
<organism evidence="4 5">
    <name type="scientific">Corynebacterium hansenii</name>
    <dbReference type="NCBI Taxonomy" id="394964"/>
    <lineage>
        <taxon>Bacteria</taxon>
        <taxon>Bacillati</taxon>
        <taxon>Actinomycetota</taxon>
        <taxon>Actinomycetes</taxon>
        <taxon>Mycobacteriales</taxon>
        <taxon>Corynebacteriaceae</taxon>
        <taxon>Corynebacterium</taxon>
    </lineage>
</organism>
<comment type="caution">
    <text evidence="4">The sequence shown here is derived from an EMBL/GenBank/DDBJ whole genome shotgun (WGS) entry which is preliminary data.</text>
</comment>
<evidence type="ECO:0000313" key="5">
    <source>
        <dbReference type="Proteomes" id="UP001595751"/>
    </source>
</evidence>
<keyword evidence="2 4" id="KW-0378">Hydrolase</keyword>
<name>A0ABV7ZLI2_9CORY</name>
<reference evidence="5" key="1">
    <citation type="journal article" date="2019" name="Int. J. Syst. Evol. Microbiol.">
        <title>The Global Catalogue of Microorganisms (GCM) 10K type strain sequencing project: providing services to taxonomists for standard genome sequencing and annotation.</title>
        <authorList>
            <consortium name="The Broad Institute Genomics Platform"/>
            <consortium name="The Broad Institute Genome Sequencing Center for Infectious Disease"/>
            <person name="Wu L."/>
            <person name="Ma J."/>
        </authorList>
    </citation>
    <scope>NUCLEOTIDE SEQUENCE [LARGE SCALE GENOMIC DNA]</scope>
    <source>
        <strain evidence="5">CCUG 53252</strain>
    </source>
</reference>
<protein>
    <recommendedName>
        <fullName evidence="1">peptidyl-tRNA hydrolase</fullName>
        <ecNumber evidence="1">3.1.1.29</ecNumber>
    </recommendedName>
</protein>
<proteinExistence type="predicted"/>
<evidence type="ECO:0000313" key="4">
    <source>
        <dbReference type="EMBL" id="MFC3848931.1"/>
    </source>
</evidence>